<dbReference type="Proteomes" id="UP001501095">
    <property type="component" value="Unassembled WGS sequence"/>
</dbReference>
<protein>
    <submittedName>
        <fullName evidence="8">Response regulator transcription factor</fullName>
    </submittedName>
</protein>
<evidence type="ECO:0000313" key="9">
    <source>
        <dbReference type="Proteomes" id="UP001501095"/>
    </source>
</evidence>
<proteinExistence type="predicted"/>
<dbReference type="EMBL" id="BAAATM010000009">
    <property type="protein sequence ID" value="GAA2531891.1"/>
    <property type="molecule type" value="Genomic_DNA"/>
</dbReference>
<evidence type="ECO:0000256" key="4">
    <source>
        <dbReference type="ARBA" id="ARBA00023163"/>
    </source>
</evidence>
<evidence type="ECO:0000313" key="8">
    <source>
        <dbReference type="EMBL" id="GAA2531891.1"/>
    </source>
</evidence>
<accession>A0ABN3NVH6</accession>
<gene>
    <name evidence="8" type="ORF">GCM10010423_29290</name>
</gene>
<keyword evidence="2" id="KW-0805">Transcription regulation</keyword>
<dbReference type="SMART" id="SM00421">
    <property type="entry name" value="HTH_LUXR"/>
    <property type="match status" value="1"/>
</dbReference>
<dbReference type="PROSITE" id="PS50043">
    <property type="entry name" value="HTH_LUXR_2"/>
    <property type="match status" value="1"/>
</dbReference>
<dbReference type="PRINTS" id="PR00038">
    <property type="entry name" value="HTHLUXR"/>
</dbReference>
<dbReference type="SUPFAM" id="SSF46894">
    <property type="entry name" value="C-terminal effector domain of the bipartite response regulators"/>
    <property type="match status" value="1"/>
</dbReference>
<dbReference type="Pfam" id="PF00196">
    <property type="entry name" value="GerE"/>
    <property type="match status" value="1"/>
</dbReference>
<keyword evidence="9" id="KW-1185">Reference proteome</keyword>
<dbReference type="PROSITE" id="PS00622">
    <property type="entry name" value="HTH_LUXR_1"/>
    <property type="match status" value="1"/>
</dbReference>
<organism evidence="8 9">
    <name type="scientific">Streptomyces levis</name>
    <dbReference type="NCBI Taxonomy" id="285566"/>
    <lineage>
        <taxon>Bacteria</taxon>
        <taxon>Bacillati</taxon>
        <taxon>Actinomycetota</taxon>
        <taxon>Actinomycetes</taxon>
        <taxon>Kitasatosporales</taxon>
        <taxon>Streptomycetaceae</taxon>
        <taxon>Streptomyces</taxon>
    </lineage>
</organism>
<comment type="caution">
    <text evidence="8">The sequence shown here is derived from an EMBL/GenBank/DDBJ whole genome shotgun (WGS) entry which is preliminary data.</text>
</comment>
<feature type="domain" description="Response regulatory" evidence="7">
    <location>
        <begin position="20"/>
        <end position="136"/>
    </location>
</feature>
<dbReference type="Gene3D" id="3.40.50.2300">
    <property type="match status" value="1"/>
</dbReference>
<dbReference type="PROSITE" id="PS50110">
    <property type="entry name" value="RESPONSE_REGULATORY"/>
    <property type="match status" value="1"/>
</dbReference>
<dbReference type="InterPro" id="IPR000792">
    <property type="entry name" value="Tscrpt_reg_LuxR_C"/>
</dbReference>
<sequence length="235" mass="24841">MVEHARAPHNTFAAPRAVRHVLLVEDHPLFREGLAAAVDLDERFSVVAQAGSGEEALTEAARTAPDLVVMDLGLPGLSGIETSRRLVSAHPGIKIMVMTMSEEDDNLLAAIRAGARGYILKGAPQEEMLSVLDIIGQGGAAFGRHVAERLGGLFAAVGGAPAREAFPMLTAREREILDLLAGGLSYRQIAQRLFVADKTVRNHVGSIFSKLQVHDRAAAIVRARDAGLGSATTGA</sequence>
<reference evidence="8 9" key="1">
    <citation type="journal article" date="2019" name="Int. J. Syst. Evol. Microbiol.">
        <title>The Global Catalogue of Microorganisms (GCM) 10K type strain sequencing project: providing services to taxonomists for standard genome sequencing and annotation.</title>
        <authorList>
            <consortium name="The Broad Institute Genomics Platform"/>
            <consortium name="The Broad Institute Genome Sequencing Center for Infectious Disease"/>
            <person name="Wu L."/>
            <person name="Ma J."/>
        </authorList>
    </citation>
    <scope>NUCLEOTIDE SEQUENCE [LARGE SCALE GENOMIC DNA]</scope>
    <source>
        <strain evidence="8 9">JCM 6924</strain>
    </source>
</reference>
<evidence type="ECO:0000256" key="3">
    <source>
        <dbReference type="ARBA" id="ARBA00023125"/>
    </source>
</evidence>
<keyword evidence="3" id="KW-0238">DNA-binding</keyword>
<dbReference type="InterPro" id="IPR016032">
    <property type="entry name" value="Sig_transdc_resp-reg_C-effctor"/>
</dbReference>
<dbReference type="InterPro" id="IPR011006">
    <property type="entry name" value="CheY-like_superfamily"/>
</dbReference>
<feature type="modified residue" description="4-aspartylphosphate" evidence="5">
    <location>
        <position position="71"/>
    </location>
</feature>
<evidence type="ECO:0000256" key="1">
    <source>
        <dbReference type="ARBA" id="ARBA00022553"/>
    </source>
</evidence>
<dbReference type="Pfam" id="PF00072">
    <property type="entry name" value="Response_reg"/>
    <property type="match status" value="1"/>
</dbReference>
<evidence type="ECO:0000256" key="2">
    <source>
        <dbReference type="ARBA" id="ARBA00023015"/>
    </source>
</evidence>
<evidence type="ECO:0000259" key="7">
    <source>
        <dbReference type="PROSITE" id="PS50110"/>
    </source>
</evidence>
<feature type="domain" description="HTH luxR-type" evidence="6">
    <location>
        <begin position="162"/>
        <end position="227"/>
    </location>
</feature>
<dbReference type="PANTHER" id="PTHR43214">
    <property type="entry name" value="TWO-COMPONENT RESPONSE REGULATOR"/>
    <property type="match status" value="1"/>
</dbReference>
<dbReference type="SUPFAM" id="SSF52172">
    <property type="entry name" value="CheY-like"/>
    <property type="match status" value="1"/>
</dbReference>
<dbReference type="InterPro" id="IPR039420">
    <property type="entry name" value="WalR-like"/>
</dbReference>
<dbReference type="CDD" id="cd17535">
    <property type="entry name" value="REC_NarL-like"/>
    <property type="match status" value="1"/>
</dbReference>
<keyword evidence="1 5" id="KW-0597">Phosphoprotein</keyword>
<evidence type="ECO:0000259" key="6">
    <source>
        <dbReference type="PROSITE" id="PS50043"/>
    </source>
</evidence>
<evidence type="ECO:0000256" key="5">
    <source>
        <dbReference type="PROSITE-ProRule" id="PRU00169"/>
    </source>
</evidence>
<dbReference type="InterPro" id="IPR058245">
    <property type="entry name" value="NreC/VraR/RcsB-like_REC"/>
</dbReference>
<keyword evidence="4" id="KW-0804">Transcription</keyword>
<dbReference type="PANTHER" id="PTHR43214:SF24">
    <property type="entry name" value="TRANSCRIPTIONAL REGULATORY PROTEIN NARL-RELATED"/>
    <property type="match status" value="1"/>
</dbReference>
<dbReference type="InterPro" id="IPR001789">
    <property type="entry name" value="Sig_transdc_resp-reg_receiver"/>
</dbReference>
<dbReference type="SMART" id="SM00448">
    <property type="entry name" value="REC"/>
    <property type="match status" value="1"/>
</dbReference>
<name>A0ABN3NVH6_9ACTN</name>
<dbReference type="CDD" id="cd06170">
    <property type="entry name" value="LuxR_C_like"/>
    <property type="match status" value="1"/>
</dbReference>